<feature type="region of interest" description="Disordered" evidence="1">
    <location>
        <begin position="148"/>
        <end position="204"/>
    </location>
</feature>
<evidence type="ECO:0000313" key="2">
    <source>
        <dbReference type="EMBL" id="GMK59992.1"/>
    </source>
</evidence>
<evidence type="ECO:0008006" key="4">
    <source>
        <dbReference type="Google" id="ProtNLM"/>
    </source>
</evidence>
<feature type="region of interest" description="Disordered" evidence="1">
    <location>
        <begin position="1"/>
        <end position="127"/>
    </location>
</feature>
<sequence>MSGGRLGDGSSRVDAQPKDKARHDAMDKDRETDHNITGRSSDGKRDRRQDKSKYREKGKHRDKDRHGDKDRHRNKSKSMSGRSSKRKRRQGDEEMSEKRRGKLPARGTPCPDPSRCTPTPTDWEQGTWLHGVPVEAVLELQEFMSKYHPSQPVASESIHDPGPSRKSRPSRKSETSRKLATSSRKPDREEVVPPLLTTPTILTSGRTLLPKLAFPDPSLPFVLPRLALFTPVLSSKSTGMGTLSAPPTPEYDELDPSDDDKSEIIEISDDDGPEYTKSRTAPSGGARRGRPPGPVPPVPMRRGTARQWKRWTAKELLALHAAALTEAPNRFLGTVPGRTASQCESTWRNTIHPAIVKMLEERGRG</sequence>
<gene>
    <name evidence="2" type="ORF">CspeluHIS016_0902090</name>
</gene>
<reference evidence="2" key="1">
    <citation type="journal article" date="2023" name="BMC Genomics">
        <title>Chromosome-level genome assemblies of Cutaneotrichosporon spp. (Trichosporonales, Basidiomycota) reveal imbalanced evolution between nucleotide sequences and chromosome synteny.</title>
        <authorList>
            <person name="Kobayashi Y."/>
            <person name="Kayamori A."/>
            <person name="Aoki K."/>
            <person name="Shiwa Y."/>
            <person name="Matsutani M."/>
            <person name="Fujita N."/>
            <person name="Sugita T."/>
            <person name="Iwasaki W."/>
            <person name="Tanaka N."/>
            <person name="Takashima M."/>
        </authorList>
    </citation>
    <scope>NUCLEOTIDE SEQUENCE</scope>
    <source>
        <strain evidence="2">HIS016</strain>
    </source>
</reference>
<accession>A0AAD3YFH3</accession>
<feature type="compositionally biased region" description="Acidic residues" evidence="1">
    <location>
        <begin position="250"/>
        <end position="273"/>
    </location>
</feature>
<comment type="caution">
    <text evidence="2">The sequence shown here is derived from an EMBL/GenBank/DDBJ whole genome shotgun (WGS) entry which is preliminary data.</text>
</comment>
<feature type="compositionally biased region" description="Low complexity" evidence="1">
    <location>
        <begin position="193"/>
        <end position="203"/>
    </location>
</feature>
<proteinExistence type="predicted"/>
<organism evidence="2 3">
    <name type="scientific">Cutaneotrichosporon spelunceum</name>
    <dbReference type="NCBI Taxonomy" id="1672016"/>
    <lineage>
        <taxon>Eukaryota</taxon>
        <taxon>Fungi</taxon>
        <taxon>Dikarya</taxon>
        <taxon>Basidiomycota</taxon>
        <taxon>Agaricomycotina</taxon>
        <taxon>Tremellomycetes</taxon>
        <taxon>Trichosporonales</taxon>
        <taxon>Trichosporonaceae</taxon>
        <taxon>Cutaneotrichosporon</taxon>
    </lineage>
</organism>
<protein>
    <recommendedName>
        <fullName evidence="4">Myb-like domain-containing protein</fullName>
    </recommendedName>
</protein>
<name>A0AAD3YFH3_9TREE</name>
<feature type="compositionally biased region" description="Basic and acidic residues" evidence="1">
    <location>
        <begin position="15"/>
        <end position="71"/>
    </location>
</feature>
<dbReference type="Proteomes" id="UP001222932">
    <property type="component" value="Unassembled WGS sequence"/>
</dbReference>
<dbReference type="EMBL" id="BTCM01000009">
    <property type="protein sequence ID" value="GMK59992.1"/>
    <property type="molecule type" value="Genomic_DNA"/>
</dbReference>
<dbReference type="AlphaFoldDB" id="A0AAD3YFH3"/>
<evidence type="ECO:0000256" key="1">
    <source>
        <dbReference type="SAM" id="MobiDB-lite"/>
    </source>
</evidence>
<keyword evidence="3" id="KW-1185">Reference proteome</keyword>
<feature type="region of interest" description="Disordered" evidence="1">
    <location>
        <begin position="235"/>
        <end position="305"/>
    </location>
</feature>
<reference evidence="2" key="2">
    <citation type="submission" date="2023-06" db="EMBL/GenBank/DDBJ databases">
        <authorList>
            <person name="Kobayashi Y."/>
            <person name="Kayamori A."/>
            <person name="Aoki K."/>
            <person name="Shiwa Y."/>
            <person name="Fujita N."/>
            <person name="Sugita T."/>
            <person name="Iwasaki W."/>
            <person name="Tanaka N."/>
            <person name="Takashima M."/>
        </authorList>
    </citation>
    <scope>NUCLEOTIDE SEQUENCE</scope>
    <source>
        <strain evidence="2">HIS016</strain>
    </source>
</reference>
<evidence type="ECO:0000313" key="3">
    <source>
        <dbReference type="Proteomes" id="UP001222932"/>
    </source>
</evidence>